<dbReference type="InterPro" id="IPR038734">
    <property type="entry name" value="YhaN_AAA"/>
</dbReference>
<evidence type="ECO:0000259" key="4">
    <source>
        <dbReference type="Pfam" id="PF13514"/>
    </source>
</evidence>
<reference evidence="5" key="1">
    <citation type="submission" date="2022-01" db="EMBL/GenBank/DDBJ databases">
        <authorList>
            <person name="Criscuolo A."/>
        </authorList>
    </citation>
    <scope>NUCLEOTIDE SEQUENCE</scope>
    <source>
        <strain evidence="5">CIP111893</strain>
    </source>
</reference>
<keyword evidence="1" id="KW-0175">Coiled coil</keyword>
<accession>A0ABN8GVH3</accession>
<evidence type="ECO:0000313" key="6">
    <source>
        <dbReference type="Proteomes" id="UP000838686"/>
    </source>
</evidence>
<feature type="region of interest" description="Disordered" evidence="2">
    <location>
        <begin position="503"/>
        <end position="551"/>
    </location>
</feature>
<dbReference type="InterPro" id="IPR027417">
    <property type="entry name" value="P-loop_NTPase"/>
</dbReference>
<dbReference type="PANTHER" id="PTHR41259:SF1">
    <property type="entry name" value="DOUBLE-STRAND BREAK REPAIR RAD50 ATPASE, PUTATIVE-RELATED"/>
    <property type="match status" value="1"/>
</dbReference>
<evidence type="ECO:0008006" key="7">
    <source>
        <dbReference type="Google" id="ProtNLM"/>
    </source>
</evidence>
<gene>
    <name evidence="5" type="ORF">PAECIP111893_03940</name>
</gene>
<dbReference type="Pfam" id="PF13514">
    <property type="entry name" value="AAA_27"/>
    <property type="match status" value="1"/>
</dbReference>
<dbReference type="InterPro" id="IPR038729">
    <property type="entry name" value="Rad50/SbcC_AAA"/>
</dbReference>
<protein>
    <recommendedName>
        <fullName evidence="7">AAA domain-containing protein</fullName>
    </recommendedName>
</protein>
<dbReference type="SUPFAM" id="SSF52540">
    <property type="entry name" value="P-loop containing nucleoside triphosphate hydrolases"/>
    <property type="match status" value="1"/>
</dbReference>
<feature type="coiled-coil region" evidence="1">
    <location>
        <begin position="1000"/>
        <end position="1027"/>
    </location>
</feature>
<dbReference type="Pfam" id="PF13476">
    <property type="entry name" value="AAA_23"/>
    <property type="match status" value="1"/>
</dbReference>
<organism evidence="5 6">
    <name type="scientific">Paenibacillus plantiphilus</name>
    <dbReference type="NCBI Taxonomy" id="2905650"/>
    <lineage>
        <taxon>Bacteria</taxon>
        <taxon>Bacillati</taxon>
        <taxon>Bacillota</taxon>
        <taxon>Bacilli</taxon>
        <taxon>Bacillales</taxon>
        <taxon>Paenibacillaceae</taxon>
        <taxon>Paenibacillus</taxon>
    </lineage>
</organism>
<evidence type="ECO:0000256" key="2">
    <source>
        <dbReference type="SAM" id="MobiDB-lite"/>
    </source>
</evidence>
<feature type="region of interest" description="Disordered" evidence="2">
    <location>
        <begin position="677"/>
        <end position="698"/>
    </location>
</feature>
<evidence type="ECO:0000313" key="5">
    <source>
        <dbReference type="EMBL" id="CAH1215372.1"/>
    </source>
</evidence>
<dbReference type="RefSeq" id="WP_236344292.1">
    <property type="nucleotide sequence ID" value="NZ_CAKMMF010000024.1"/>
</dbReference>
<dbReference type="EMBL" id="CAKMMF010000024">
    <property type="protein sequence ID" value="CAH1215372.1"/>
    <property type="molecule type" value="Genomic_DNA"/>
</dbReference>
<sequence>MRWVGMHAEGFGKLYDSRFHLDAPVTIIYGPNEAGKSTTLAFIRTMLYGFATRANAVDRQEPVAGGRHGGRLLFRDESGNSYVLERYANSAGKVTLRRTGEVEGALVSDDVLTGLRNGAGSEGRLFQVDVKSSKGAGQAEVLTQAMWEKLYLGGVNDRVFRELFAITLTELQAIGMLEGDELGKQLYHAGWSGGGAIAGTEKLLGGQLDELYRPRGVNQRINRLIKALDGTEAALRQLEDSITGFNELTDALRHSELALSGLEDRLPVLRERALLLERAVELHPVWVERAALLREKADLHLNGQVPLDARSRWEAHAAERNRILDERERIKLAYGHDERALELLQYDDRLIAAASETEGLVLSLESMQALRLQKSELFAEQREQLEELERLLLRIAPNWGERELRALHVTIAEREEVRKARMSLLQADRERERIAAELRALRDSTRELSLQLEESGGLDESALVEGQRKARELDSNAGVRGTTATIAMAQSGGARESIALSGRTREAIGESGKTREAIGESGGTREAIGESGKTREAIGESGKTREAIGESGEIRESIAELRETGEAALWQKQARGADVFVLLPATSNGLRHAARVFEDAWREWELEKVRSQHGNGEVVTEGRSPVVLWAAAIALAAAAGLLAAGGWTVAAAAAGAAALALAAAALLRAREARSARPSGAVRAGRRGNAPRRTAGGAAAEQAAAAAQARLAAAERRVAAALGALVREPEAALAALLANAAADAGPLAANGQRAPSASREQLRAAIDARLDALRDSEHVAERRQEHLRALARLRAQEAAAQAAANEAASSAGAIALAWRDWLAARSLPSTLSPEAAMETFDLAEQAMQRLQARDRIAVKLAVIEAQLAAFEAAASELAAAFTTVTRGANGDLAASLRMLQAEARKGAEARQRAIELRARMTDLALRSDECNAVLQRLDTQRDEWYRQAGVADESSWLAAIMKSERLHEINTECYRLDAKWTAGMTEAQRGQLESWYEEADHAVLEQMREAASNELRQAEAARTEWIETTGRQRQKLEAMLQHNDRQRLIADREEKTAALEGLVSRYALLSFGMTMIRRTKRIMEEQRQPAVLREASRMMEKMSGGKYIRISVPEGEQTIGLETSDGYTVDSKFLSRGTAEQLYLAMRFALADEAAVTVNMPMILDDLFVNFDRSRLEAVVEVLAELAQRRQLVLLTCHEHIRDLLMDRLSGAKLVHLA</sequence>
<feature type="compositionally biased region" description="Basic and acidic residues" evidence="2">
    <location>
        <begin position="532"/>
        <end position="551"/>
    </location>
</feature>
<feature type="compositionally biased region" description="Basic and acidic residues" evidence="2">
    <location>
        <begin position="503"/>
        <end position="518"/>
    </location>
</feature>
<name>A0ABN8GVH3_9BACL</name>
<evidence type="ECO:0000256" key="1">
    <source>
        <dbReference type="SAM" id="Coils"/>
    </source>
</evidence>
<feature type="domain" description="YhaN AAA" evidence="4">
    <location>
        <begin position="140"/>
        <end position="238"/>
    </location>
</feature>
<evidence type="ECO:0000259" key="3">
    <source>
        <dbReference type="Pfam" id="PF13476"/>
    </source>
</evidence>
<dbReference type="Gene3D" id="3.40.50.300">
    <property type="entry name" value="P-loop containing nucleotide triphosphate hydrolases"/>
    <property type="match status" value="2"/>
</dbReference>
<proteinExistence type="predicted"/>
<feature type="domain" description="Rad50/SbcC-type AAA" evidence="3">
    <location>
        <begin position="7"/>
        <end position="63"/>
    </location>
</feature>
<comment type="caution">
    <text evidence="5">The sequence shown here is derived from an EMBL/GenBank/DDBJ whole genome shotgun (WGS) entry which is preliminary data.</text>
</comment>
<dbReference type="PANTHER" id="PTHR41259">
    <property type="entry name" value="DOUBLE-STRAND BREAK REPAIR RAD50 ATPASE, PUTATIVE-RELATED"/>
    <property type="match status" value="1"/>
</dbReference>
<keyword evidence="6" id="KW-1185">Reference proteome</keyword>
<dbReference type="Proteomes" id="UP000838686">
    <property type="component" value="Unassembled WGS sequence"/>
</dbReference>